<dbReference type="GO" id="GO:0000156">
    <property type="term" value="F:phosphorelay response regulator activity"/>
    <property type="evidence" value="ECO:0007669"/>
    <property type="project" value="TreeGrafter"/>
</dbReference>
<feature type="domain" description="OmpR/PhoB-type" evidence="9">
    <location>
        <begin position="136"/>
        <end position="235"/>
    </location>
</feature>
<keyword evidence="4 7" id="KW-0238">DNA-binding</keyword>
<keyword evidence="1 6" id="KW-0597">Phosphoprotein</keyword>
<feature type="DNA-binding region" description="OmpR/PhoB-type" evidence="7">
    <location>
        <begin position="136"/>
        <end position="235"/>
    </location>
</feature>
<dbReference type="InterPro" id="IPR036388">
    <property type="entry name" value="WH-like_DNA-bd_sf"/>
</dbReference>
<keyword evidence="5" id="KW-0804">Transcription</keyword>
<protein>
    <submittedName>
        <fullName evidence="10">Response regulator</fullName>
    </submittedName>
</protein>
<dbReference type="PANTHER" id="PTHR48111:SF22">
    <property type="entry name" value="REGULATOR OF RPOS"/>
    <property type="match status" value="1"/>
</dbReference>
<organism evidence="10 11">
    <name type="scientific">Candidatus Mycosynbacter amalyticus</name>
    <dbReference type="NCBI Taxonomy" id="2665156"/>
    <lineage>
        <taxon>Bacteria</taxon>
        <taxon>Candidatus Saccharimonadota</taxon>
        <taxon>Candidatus Saccharimonadota incertae sedis</taxon>
        <taxon>Candidatus Mycosynbacter</taxon>
    </lineage>
</organism>
<dbReference type="PROSITE" id="PS51755">
    <property type="entry name" value="OMPR_PHOB"/>
    <property type="match status" value="1"/>
</dbReference>
<dbReference type="EMBL" id="CP045921">
    <property type="protein sequence ID" value="QHN42417.1"/>
    <property type="molecule type" value="Genomic_DNA"/>
</dbReference>
<dbReference type="InterPro" id="IPR001867">
    <property type="entry name" value="OmpR/PhoB-type_DNA-bd"/>
</dbReference>
<sequence>MFVSSLNSYTNRVQILLAEDNQKLARLTKQSLVEDGFVVDIAKDGNEAIDKFDINEYDLVILDVLMPEQSGFDVAKKIRKVDTTIPILMLTALGEIDDKVKGFYAGADDYLVKPFSFEELTLRVKSLIRRGKRADPIVLQAGKLTLDTNKQMASYDGRQLTLTAKELGLLNYLLVNKGRVVSKTELIEHVWDMNYDGLSNVVETYVRYLRKKLRQCGASGDFIKTMRNLGYIIEDLHVS</sequence>
<dbReference type="GO" id="GO:0006355">
    <property type="term" value="P:regulation of DNA-templated transcription"/>
    <property type="evidence" value="ECO:0007669"/>
    <property type="project" value="InterPro"/>
</dbReference>
<evidence type="ECO:0000256" key="6">
    <source>
        <dbReference type="PROSITE-ProRule" id="PRU00169"/>
    </source>
</evidence>
<keyword evidence="11" id="KW-1185">Reference proteome</keyword>
<dbReference type="InterPro" id="IPR001789">
    <property type="entry name" value="Sig_transdc_resp-reg_receiver"/>
</dbReference>
<gene>
    <name evidence="10" type="ORF">GII36_00895</name>
</gene>
<dbReference type="PROSITE" id="PS50110">
    <property type="entry name" value="RESPONSE_REGULATORY"/>
    <property type="match status" value="1"/>
</dbReference>
<dbReference type="Pfam" id="PF00072">
    <property type="entry name" value="Response_reg"/>
    <property type="match status" value="1"/>
</dbReference>
<evidence type="ECO:0000313" key="11">
    <source>
        <dbReference type="Proteomes" id="UP001059824"/>
    </source>
</evidence>
<dbReference type="Gene3D" id="1.10.10.10">
    <property type="entry name" value="Winged helix-like DNA-binding domain superfamily/Winged helix DNA-binding domain"/>
    <property type="match status" value="1"/>
</dbReference>
<dbReference type="SUPFAM" id="SSF52172">
    <property type="entry name" value="CheY-like"/>
    <property type="match status" value="1"/>
</dbReference>
<dbReference type="SMART" id="SM00862">
    <property type="entry name" value="Trans_reg_C"/>
    <property type="match status" value="1"/>
</dbReference>
<keyword evidence="2" id="KW-0902">Two-component regulatory system</keyword>
<evidence type="ECO:0000256" key="3">
    <source>
        <dbReference type="ARBA" id="ARBA00023015"/>
    </source>
</evidence>
<evidence type="ECO:0000259" key="9">
    <source>
        <dbReference type="PROSITE" id="PS51755"/>
    </source>
</evidence>
<evidence type="ECO:0000256" key="1">
    <source>
        <dbReference type="ARBA" id="ARBA00022553"/>
    </source>
</evidence>
<dbReference type="PANTHER" id="PTHR48111">
    <property type="entry name" value="REGULATOR OF RPOS"/>
    <property type="match status" value="1"/>
</dbReference>
<dbReference type="Pfam" id="PF00486">
    <property type="entry name" value="Trans_reg_C"/>
    <property type="match status" value="1"/>
</dbReference>
<reference evidence="10" key="1">
    <citation type="journal article" date="2021" name="Nat. Microbiol.">
        <title>Cocultivation of an ultrasmall environmental parasitic bacterium with lytic ability against bacteria associated with wastewater foams.</title>
        <authorList>
            <person name="Batinovic S."/>
            <person name="Rose J.J.A."/>
            <person name="Ratcliffe J."/>
            <person name="Seviour R.J."/>
            <person name="Petrovski S."/>
        </authorList>
    </citation>
    <scope>NUCLEOTIDE SEQUENCE</scope>
    <source>
        <strain evidence="10">JR1</strain>
    </source>
</reference>
<accession>A0A857MSI8</accession>
<name>A0A857MSI8_9BACT</name>
<dbReference type="SMART" id="SM00448">
    <property type="entry name" value="REC"/>
    <property type="match status" value="1"/>
</dbReference>
<evidence type="ECO:0000256" key="2">
    <source>
        <dbReference type="ARBA" id="ARBA00023012"/>
    </source>
</evidence>
<dbReference type="Gene3D" id="6.10.250.690">
    <property type="match status" value="1"/>
</dbReference>
<evidence type="ECO:0000313" key="10">
    <source>
        <dbReference type="EMBL" id="QHN42417.1"/>
    </source>
</evidence>
<dbReference type="Proteomes" id="UP001059824">
    <property type="component" value="Chromosome"/>
</dbReference>
<dbReference type="InterPro" id="IPR039420">
    <property type="entry name" value="WalR-like"/>
</dbReference>
<dbReference type="FunFam" id="3.40.50.2300:FF:000001">
    <property type="entry name" value="DNA-binding response regulator PhoB"/>
    <property type="match status" value="1"/>
</dbReference>
<dbReference type="Gene3D" id="3.40.50.2300">
    <property type="match status" value="1"/>
</dbReference>
<evidence type="ECO:0000256" key="7">
    <source>
        <dbReference type="PROSITE-ProRule" id="PRU01091"/>
    </source>
</evidence>
<dbReference type="GO" id="GO:0000976">
    <property type="term" value="F:transcription cis-regulatory region binding"/>
    <property type="evidence" value="ECO:0007669"/>
    <property type="project" value="TreeGrafter"/>
</dbReference>
<proteinExistence type="predicted"/>
<dbReference type="CDD" id="cd00383">
    <property type="entry name" value="trans_reg_C"/>
    <property type="match status" value="1"/>
</dbReference>
<feature type="domain" description="Response regulatory" evidence="8">
    <location>
        <begin position="14"/>
        <end position="128"/>
    </location>
</feature>
<dbReference type="GO" id="GO:0032993">
    <property type="term" value="C:protein-DNA complex"/>
    <property type="evidence" value="ECO:0007669"/>
    <property type="project" value="TreeGrafter"/>
</dbReference>
<dbReference type="GO" id="GO:0005829">
    <property type="term" value="C:cytosol"/>
    <property type="evidence" value="ECO:0007669"/>
    <property type="project" value="TreeGrafter"/>
</dbReference>
<dbReference type="AlphaFoldDB" id="A0A857MSI8"/>
<evidence type="ECO:0000256" key="5">
    <source>
        <dbReference type="ARBA" id="ARBA00023163"/>
    </source>
</evidence>
<feature type="modified residue" description="4-aspartylphosphate" evidence="6">
    <location>
        <position position="63"/>
    </location>
</feature>
<evidence type="ECO:0000259" key="8">
    <source>
        <dbReference type="PROSITE" id="PS50110"/>
    </source>
</evidence>
<dbReference type="InterPro" id="IPR011006">
    <property type="entry name" value="CheY-like_superfamily"/>
</dbReference>
<evidence type="ECO:0000256" key="4">
    <source>
        <dbReference type="ARBA" id="ARBA00023125"/>
    </source>
</evidence>
<dbReference type="KEGG" id="mama:GII36_00895"/>
<keyword evidence="3" id="KW-0805">Transcription regulation</keyword>